<dbReference type="AlphaFoldDB" id="A0A5S5C7B0"/>
<name>A0A5S5C7B0_9FLAO</name>
<comment type="caution">
    <text evidence="1">The sequence shown here is derived from an EMBL/GenBank/DDBJ whole genome shotgun (WGS) entry which is preliminary data.</text>
</comment>
<keyword evidence="2" id="KW-1185">Reference proteome</keyword>
<gene>
    <name evidence="1" type="ORF">BD809_104182</name>
</gene>
<protein>
    <submittedName>
        <fullName evidence="1">Uncharacterized protein</fullName>
    </submittedName>
</protein>
<organism evidence="1 2">
    <name type="scientific">Aquimarina intermedia</name>
    <dbReference type="NCBI Taxonomy" id="350814"/>
    <lineage>
        <taxon>Bacteria</taxon>
        <taxon>Pseudomonadati</taxon>
        <taxon>Bacteroidota</taxon>
        <taxon>Flavobacteriia</taxon>
        <taxon>Flavobacteriales</taxon>
        <taxon>Flavobacteriaceae</taxon>
        <taxon>Aquimarina</taxon>
    </lineage>
</organism>
<dbReference type="RefSeq" id="WP_148782474.1">
    <property type="nucleotide sequence ID" value="NZ_VNHU01000004.1"/>
</dbReference>
<sequence>MDKINRDINQLTKEQIIMLASAFTEDTFEIVTTVPSSDNIPLNLSETLQNKENFAVLMEDENANFNYFSIKYPIGKSQSAIMPFGVYGVSDKRNIRFPLVINGIWVSLFMLDEATFGAGLQICDASELSKYYSRFTSWKQQLISKVFNYYYLSEYNSIMSWPKRGERSFTRQLAEEIGFLWQDFNNNELFSSLSLSTSEIDYVKNSLFRWKVLGENDPNPRPPITPQIIQLITSIIGFPLMADHSNI</sequence>
<dbReference type="EMBL" id="VNHU01000004">
    <property type="protein sequence ID" value="TYP74362.1"/>
    <property type="molecule type" value="Genomic_DNA"/>
</dbReference>
<evidence type="ECO:0000313" key="1">
    <source>
        <dbReference type="EMBL" id="TYP74362.1"/>
    </source>
</evidence>
<dbReference type="Proteomes" id="UP000324376">
    <property type="component" value="Unassembled WGS sequence"/>
</dbReference>
<evidence type="ECO:0000313" key="2">
    <source>
        <dbReference type="Proteomes" id="UP000324376"/>
    </source>
</evidence>
<accession>A0A5S5C7B0</accession>
<reference evidence="1 2" key="1">
    <citation type="submission" date="2019-07" db="EMBL/GenBank/DDBJ databases">
        <title>Genomic Encyclopedia of Archaeal and Bacterial Type Strains, Phase II (KMG-II): from individual species to whole genera.</title>
        <authorList>
            <person name="Goeker M."/>
        </authorList>
    </citation>
    <scope>NUCLEOTIDE SEQUENCE [LARGE SCALE GENOMIC DNA]</scope>
    <source>
        <strain evidence="1 2">DSM 17527</strain>
    </source>
</reference>
<proteinExistence type="predicted"/>